<sequence>MAPNSVLSLTALDLHSVDAGEGAPPTRLRELGGFRGLEVGVWEMESGVATDTESDEIFVVLTGSASVELLDVGASLTLAPGDLVRLEAGTRTRWTVTATLRKLYLAP</sequence>
<proteinExistence type="predicted"/>
<dbReference type="AlphaFoldDB" id="A0A3S3ZP49"/>
<feature type="domain" description="(S)-ureidoglycine aminohydrolase cupin" evidence="1">
    <location>
        <begin position="38"/>
        <end position="104"/>
    </location>
</feature>
<dbReference type="SUPFAM" id="SSF51182">
    <property type="entry name" value="RmlC-like cupins"/>
    <property type="match status" value="1"/>
</dbReference>
<keyword evidence="3" id="KW-1185">Reference proteome</keyword>
<dbReference type="Gene3D" id="2.60.120.10">
    <property type="entry name" value="Jelly Rolls"/>
    <property type="match status" value="1"/>
</dbReference>
<evidence type="ECO:0000313" key="2">
    <source>
        <dbReference type="EMBL" id="RWZ59709.1"/>
    </source>
</evidence>
<name>A0A3S3ZP49_9MICO</name>
<organism evidence="2 3">
    <name type="scientific">Labedella populi</name>
    <dbReference type="NCBI Taxonomy" id="2498850"/>
    <lineage>
        <taxon>Bacteria</taxon>
        <taxon>Bacillati</taxon>
        <taxon>Actinomycetota</taxon>
        <taxon>Actinomycetes</taxon>
        <taxon>Micrococcales</taxon>
        <taxon>Microbacteriaceae</taxon>
        <taxon>Labedella</taxon>
    </lineage>
</organism>
<dbReference type="InterPro" id="IPR011051">
    <property type="entry name" value="RmlC_Cupin_sf"/>
</dbReference>
<dbReference type="EMBL" id="RZNC01000004">
    <property type="protein sequence ID" value="RWZ59709.1"/>
    <property type="molecule type" value="Genomic_DNA"/>
</dbReference>
<dbReference type="Pfam" id="PF05899">
    <property type="entry name" value="Cupin_3"/>
    <property type="match status" value="1"/>
</dbReference>
<reference evidence="2 3" key="1">
    <citation type="submission" date="2018-12" db="EMBL/GenBank/DDBJ databases">
        <authorList>
            <person name="Li F."/>
        </authorList>
    </citation>
    <scope>NUCLEOTIDE SEQUENCE [LARGE SCALE GENOMIC DNA]</scope>
    <source>
        <strain evidence="2 3">8H24J-4-2</strain>
    </source>
</reference>
<dbReference type="PANTHER" id="PTHR40943:SF1">
    <property type="entry name" value="CYTOPLASMIC PROTEIN"/>
    <property type="match status" value="1"/>
</dbReference>
<accession>A0A3S3ZP49</accession>
<evidence type="ECO:0000313" key="3">
    <source>
        <dbReference type="Proteomes" id="UP000288603"/>
    </source>
</evidence>
<evidence type="ECO:0000259" key="1">
    <source>
        <dbReference type="Pfam" id="PF05899"/>
    </source>
</evidence>
<dbReference type="OrthoDB" id="9799053at2"/>
<dbReference type="PANTHER" id="PTHR40943">
    <property type="entry name" value="CYTOPLASMIC PROTEIN-RELATED"/>
    <property type="match status" value="1"/>
</dbReference>
<protein>
    <submittedName>
        <fullName evidence="2">DUF861 domain-containing protein</fullName>
    </submittedName>
</protein>
<dbReference type="Proteomes" id="UP000288603">
    <property type="component" value="Unassembled WGS sequence"/>
</dbReference>
<dbReference type="InterPro" id="IPR008579">
    <property type="entry name" value="UGlyAH_Cupin_dom"/>
</dbReference>
<gene>
    <name evidence="2" type="ORF">ELQ92_12210</name>
</gene>
<dbReference type="InterPro" id="IPR014710">
    <property type="entry name" value="RmlC-like_jellyroll"/>
</dbReference>
<comment type="caution">
    <text evidence="2">The sequence shown here is derived from an EMBL/GenBank/DDBJ whole genome shotgun (WGS) entry which is preliminary data.</text>
</comment>